<gene>
    <name evidence="1" type="ORF">NQ314_020122</name>
</gene>
<reference evidence="1" key="1">
    <citation type="journal article" date="2023" name="Insect Mol. Biol.">
        <title>Genome sequencing provides insights into the evolution of gene families encoding plant cell wall-degrading enzymes in longhorned beetles.</title>
        <authorList>
            <person name="Shin N.R."/>
            <person name="Okamura Y."/>
            <person name="Kirsch R."/>
            <person name="Pauchet Y."/>
        </authorList>
    </citation>
    <scope>NUCLEOTIDE SEQUENCE</scope>
    <source>
        <strain evidence="1">RBIC_L_NR</strain>
    </source>
</reference>
<dbReference type="AlphaFoldDB" id="A0AAV8WLV4"/>
<accession>A0AAV8WLV4</accession>
<comment type="caution">
    <text evidence="1">The sequence shown here is derived from an EMBL/GenBank/DDBJ whole genome shotgun (WGS) entry which is preliminary data.</text>
</comment>
<keyword evidence="2" id="KW-1185">Reference proteome</keyword>
<proteinExistence type="predicted"/>
<protein>
    <submittedName>
        <fullName evidence="1">Uncharacterized protein</fullName>
    </submittedName>
</protein>
<dbReference type="Proteomes" id="UP001162156">
    <property type="component" value="Unassembled WGS sequence"/>
</dbReference>
<evidence type="ECO:0000313" key="2">
    <source>
        <dbReference type="Proteomes" id="UP001162156"/>
    </source>
</evidence>
<evidence type="ECO:0000313" key="1">
    <source>
        <dbReference type="EMBL" id="KAJ8927451.1"/>
    </source>
</evidence>
<name>A0AAV8WLV4_9CUCU</name>
<organism evidence="1 2">
    <name type="scientific">Rhamnusium bicolor</name>
    <dbReference type="NCBI Taxonomy" id="1586634"/>
    <lineage>
        <taxon>Eukaryota</taxon>
        <taxon>Metazoa</taxon>
        <taxon>Ecdysozoa</taxon>
        <taxon>Arthropoda</taxon>
        <taxon>Hexapoda</taxon>
        <taxon>Insecta</taxon>
        <taxon>Pterygota</taxon>
        <taxon>Neoptera</taxon>
        <taxon>Endopterygota</taxon>
        <taxon>Coleoptera</taxon>
        <taxon>Polyphaga</taxon>
        <taxon>Cucujiformia</taxon>
        <taxon>Chrysomeloidea</taxon>
        <taxon>Cerambycidae</taxon>
        <taxon>Lepturinae</taxon>
        <taxon>Rhagiini</taxon>
        <taxon>Rhamnusium</taxon>
    </lineage>
</organism>
<sequence length="73" mass="8657">MYDQVRNTDILGLMTEEEENDSQPICASLTTQYFPMYQYFAHSYSASTEFYWSKLFSIKSSACIRKRFQIVFV</sequence>
<dbReference type="EMBL" id="JANEYF010005661">
    <property type="protein sequence ID" value="KAJ8927451.1"/>
    <property type="molecule type" value="Genomic_DNA"/>
</dbReference>